<dbReference type="EMBL" id="HBGU01043004">
    <property type="protein sequence ID" value="CAD9474495.1"/>
    <property type="molecule type" value="Transcribed_RNA"/>
</dbReference>
<evidence type="ECO:0000256" key="5">
    <source>
        <dbReference type="ARBA" id="ARBA00022723"/>
    </source>
</evidence>
<gene>
    <name evidence="14" type="ORF">CBRE1094_LOCUS23459</name>
</gene>
<dbReference type="InterPro" id="IPR003582">
    <property type="entry name" value="ShKT_dom"/>
</dbReference>
<keyword evidence="4" id="KW-0812">Transmembrane</keyword>
<evidence type="ECO:0000259" key="13">
    <source>
        <dbReference type="PROSITE" id="PS51670"/>
    </source>
</evidence>
<evidence type="ECO:0000256" key="7">
    <source>
        <dbReference type="ARBA" id="ARBA00022989"/>
    </source>
</evidence>
<dbReference type="PROSITE" id="PS51670">
    <property type="entry name" value="SHKT"/>
    <property type="match status" value="1"/>
</dbReference>
<dbReference type="AlphaFoldDB" id="A0A7S2GXL7"/>
<feature type="signal peptide" evidence="11">
    <location>
        <begin position="1"/>
        <end position="20"/>
    </location>
</feature>
<dbReference type="PANTHER" id="PTHR10869">
    <property type="entry name" value="PROLYL 4-HYDROXYLASE ALPHA SUBUNIT"/>
    <property type="match status" value="1"/>
</dbReference>
<dbReference type="InterPro" id="IPR006620">
    <property type="entry name" value="Pro_4_hyd_alph"/>
</dbReference>
<accession>A0A7S2GXL7</accession>
<reference evidence="14" key="1">
    <citation type="submission" date="2021-01" db="EMBL/GenBank/DDBJ databases">
        <authorList>
            <person name="Corre E."/>
            <person name="Pelletier E."/>
            <person name="Niang G."/>
            <person name="Scheremetjew M."/>
            <person name="Finn R."/>
            <person name="Kale V."/>
            <person name="Holt S."/>
            <person name="Cochrane G."/>
            <person name="Meng A."/>
            <person name="Brown T."/>
            <person name="Cohen L."/>
        </authorList>
    </citation>
    <scope>NUCLEOTIDE SEQUENCE</scope>
    <source>
        <strain evidence="14">UTEX LB 985</strain>
    </source>
</reference>
<protein>
    <recommendedName>
        <fullName evidence="15">Fe2OG dioxygenase domain-containing protein</fullName>
    </recommendedName>
</protein>
<dbReference type="Pfam" id="PF13640">
    <property type="entry name" value="2OG-FeII_Oxy_3"/>
    <property type="match status" value="1"/>
</dbReference>
<keyword evidence="6" id="KW-0223">Dioxygenase</keyword>
<dbReference type="GO" id="GO:0005783">
    <property type="term" value="C:endoplasmic reticulum"/>
    <property type="evidence" value="ECO:0007669"/>
    <property type="project" value="TreeGrafter"/>
</dbReference>
<proteinExistence type="predicted"/>
<dbReference type="GO" id="GO:0031418">
    <property type="term" value="F:L-ascorbic acid binding"/>
    <property type="evidence" value="ECO:0007669"/>
    <property type="project" value="InterPro"/>
</dbReference>
<evidence type="ECO:0000256" key="2">
    <source>
        <dbReference type="ARBA" id="ARBA00004167"/>
    </source>
</evidence>
<dbReference type="Pfam" id="PF01549">
    <property type="entry name" value="ShK"/>
    <property type="match status" value="2"/>
</dbReference>
<organism evidence="14">
    <name type="scientific">Haptolina brevifila</name>
    <dbReference type="NCBI Taxonomy" id="156173"/>
    <lineage>
        <taxon>Eukaryota</taxon>
        <taxon>Haptista</taxon>
        <taxon>Haptophyta</taxon>
        <taxon>Prymnesiophyceae</taxon>
        <taxon>Prymnesiales</taxon>
        <taxon>Prymnesiaceae</taxon>
        <taxon>Haptolina</taxon>
    </lineage>
</organism>
<dbReference type="InterPro" id="IPR005123">
    <property type="entry name" value="Oxoglu/Fe-dep_dioxygenase_dom"/>
</dbReference>
<sequence>MSSIPRHLALASLLATPALGQMTVGVDAHGISWAHCVDTDDNCPLWASNGECTANPGFMMASCRASCFGCQSEGCHDVSEQCKLWAGAGECAINEAYMIQSCGFSCRTCFLNASAACRRASTVAPAAVAGTIDETMEALINGPMAARVLHRDPWLLSFENFLTADEADHLVTVAGHDFQQSRFLGDEKANGTLPRTSTTSWCNVPSCMGDTGFQQIRQRISDLVRVPWQNSEHLQLLRYEVGQYYKEHHDQISPPESAWGPRLYTFFMYLSDVETGGETVFTRLNISVPPRKGSAILWPSVFPSDLHATDDRTMHEARPVVAGTKYAANFWVHLYDFQTYHSLGCDNSVYLQSEYLESVASRGKSS</sequence>
<keyword evidence="8" id="KW-0560">Oxidoreductase</keyword>
<evidence type="ECO:0000256" key="4">
    <source>
        <dbReference type="ARBA" id="ARBA00022692"/>
    </source>
</evidence>
<evidence type="ECO:0000256" key="6">
    <source>
        <dbReference type="ARBA" id="ARBA00022964"/>
    </source>
</evidence>
<keyword evidence="10" id="KW-0472">Membrane</keyword>
<dbReference type="SMART" id="SM00254">
    <property type="entry name" value="ShKT"/>
    <property type="match status" value="2"/>
</dbReference>
<keyword evidence="7" id="KW-1133">Transmembrane helix</keyword>
<dbReference type="SMART" id="SM00702">
    <property type="entry name" value="P4Hc"/>
    <property type="match status" value="1"/>
</dbReference>
<evidence type="ECO:0000256" key="8">
    <source>
        <dbReference type="ARBA" id="ARBA00023002"/>
    </source>
</evidence>
<evidence type="ECO:0000256" key="3">
    <source>
        <dbReference type="ARBA" id="ARBA00004308"/>
    </source>
</evidence>
<evidence type="ECO:0000256" key="10">
    <source>
        <dbReference type="ARBA" id="ARBA00023136"/>
    </source>
</evidence>
<name>A0A7S2GXL7_9EUKA</name>
<evidence type="ECO:0000256" key="9">
    <source>
        <dbReference type="ARBA" id="ARBA00023004"/>
    </source>
</evidence>
<dbReference type="InterPro" id="IPR044862">
    <property type="entry name" value="Pro_4_hyd_alph_FE2OG_OXY"/>
</dbReference>
<evidence type="ECO:0008006" key="15">
    <source>
        <dbReference type="Google" id="ProtNLM"/>
    </source>
</evidence>
<dbReference type="PROSITE" id="PS51471">
    <property type="entry name" value="FE2OG_OXY"/>
    <property type="match status" value="1"/>
</dbReference>
<evidence type="ECO:0000256" key="11">
    <source>
        <dbReference type="SAM" id="SignalP"/>
    </source>
</evidence>
<dbReference type="GO" id="GO:0016020">
    <property type="term" value="C:membrane"/>
    <property type="evidence" value="ECO:0007669"/>
    <property type="project" value="UniProtKB-SubCell"/>
</dbReference>
<comment type="subcellular location">
    <subcellularLocation>
        <location evidence="3">Endomembrane system</location>
    </subcellularLocation>
    <subcellularLocation>
        <location evidence="2">Membrane</location>
        <topology evidence="2">Single-pass membrane protein</topology>
    </subcellularLocation>
</comment>
<feature type="domain" description="Fe2OG dioxygenase" evidence="12">
    <location>
        <begin position="230"/>
        <end position="334"/>
    </location>
</feature>
<evidence type="ECO:0000259" key="12">
    <source>
        <dbReference type="PROSITE" id="PS51471"/>
    </source>
</evidence>
<evidence type="ECO:0000313" key="14">
    <source>
        <dbReference type="EMBL" id="CAD9474495.1"/>
    </source>
</evidence>
<keyword evidence="9" id="KW-0408">Iron</keyword>
<evidence type="ECO:0000256" key="1">
    <source>
        <dbReference type="ARBA" id="ARBA00001961"/>
    </source>
</evidence>
<feature type="domain" description="ShKT" evidence="13">
    <location>
        <begin position="36"/>
        <end position="70"/>
    </location>
</feature>
<dbReference type="InterPro" id="IPR045054">
    <property type="entry name" value="P4HA-like"/>
</dbReference>
<dbReference type="Gene3D" id="2.60.120.620">
    <property type="entry name" value="q2cbj1_9rhob like domain"/>
    <property type="match status" value="1"/>
</dbReference>
<feature type="chain" id="PRO_5030773061" description="Fe2OG dioxygenase domain-containing protein" evidence="11">
    <location>
        <begin position="21"/>
        <end position="366"/>
    </location>
</feature>
<keyword evidence="5" id="KW-0479">Metal-binding</keyword>
<dbReference type="GO" id="GO:0004656">
    <property type="term" value="F:procollagen-proline 4-dioxygenase activity"/>
    <property type="evidence" value="ECO:0007669"/>
    <property type="project" value="TreeGrafter"/>
</dbReference>
<keyword evidence="11" id="KW-0732">Signal</keyword>
<dbReference type="GO" id="GO:0005506">
    <property type="term" value="F:iron ion binding"/>
    <property type="evidence" value="ECO:0007669"/>
    <property type="project" value="InterPro"/>
</dbReference>
<dbReference type="PANTHER" id="PTHR10869:SF233">
    <property type="entry name" value="FE2OG DIOXYGENASE DOMAIN-CONTAINING PROTEIN"/>
    <property type="match status" value="1"/>
</dbReference>
<comment type="cofactor">
    <cofactor evidence="1">
        <name>L-ascorbate</name>
        <dbReference type="ChEBI" id="CHEBI:38290"/>
    </cofactor>
</comment>